<organism evidence="3 4">
    <name type="scientific">Chlamydia serpentis</name>
    <dbReference type="NCBI Taxonomy" id="1967782"/>
    <lineage>
        <taxon>Bacteria</taxon>
        <taxon>Pseudomonadati</taxon>
        <taxon>Chlamydiota</taxon>
        <taxon>Chlamydiia</taxon>
        <taxon>Chlamydiales</taxon>
        <taxon>Chlamydiaceae</taxon>
        <taxon>Chlamydia/Chlamydophila group</taxon>
        <taxon>Chlamydia</taxon>
    </lineage>
</organism>
<accession>A0A2R8FC01</accession>
<dbReference type="AlphaFoldDB" id="A0A2R8FC01"/>
<keyword evidence="4" id="KW-1185">Reference proteome</keyword>
<feature type="compositionally biased region" description="Basic and acidic residues" evidence="2">
    <location>
        <begin position="36"/>
        <end position="55"/>
    </location>
</feature>
<dbReference type="OrthoDB" id="19195at2"/>
<evidence type="ECO:0000256" key="1">
    <source>
        <dbReference type="SAM" id="Coils"/>
    </source>
</evidence>
<evidence type="ECO:0000313" key="4">
    <source>
        <dbReference type="Proteomes" id="UP000244926"/>
    </source>
</evidence>
<feature type="coiled-coil region" evidence="1">
    <location>
        <begin position="268"/>
        <end position="295"/>
    </location>
</feature>
<dbReference type="RefSeq" id="WP_108896790.1">
    <property type="nucleotide sequence ID" value="NZ_LT993738.1"/>
</dbReference>
<evidence type="ECO:0000313" key="3">
    <source>
        <dbReference type="EMBL" id="SPN73846.1"/>
    </source>
</evidence>
<proteinExistence type="predicted"/>
<dbReference type="EMBL" id="LT993738">
    <property type="protein sequence ID" value="SPN73846.1"/>
    <property type="molecule type" value="Genomic_DNA"/>
</dbReference>
<protein>
    <submittedName>
        <fullName evidence="3">Uncharacterized protein</fullName>
    </submittedName>
</protein>
<feature type="region of interest" description="Disordered" evidence="2">
    <location>
        <begin position="320"/>
        <end position="340"/>
    </location>
</feature>
<reference evidence="4" key="1">
    <citation type="submission" date="2017-11" db="EMBL/GenBank/DDBJ databases">
        <authorList>
            <person name="Seth-Smith MB H."/>
        </authorList>
    </citation>
    <scope>NUCLEOTIDE SEQUENCE [LARGE SCALE GENOMIC DNA]</scope>
</reference>
<sequence length="644" mass="68030">MVNPIGGPGPIDETERTASADLSSRGIEASAANKSAEAEKIAGTKAKPEEPKTDSVGRWSLLRSARNSLMNLLDRLSAAFTSTRASATGATSGTAPTPTFDDYKTQAESAYNTILTSTSLPDVEAALVSLQNAVDNMKKTASTDEEKAIASDWEVKNTQAIQVGAQIKELAKYLSDNEDIYRSLETLTSFDLLQAALQQAVMNNEQAAQLLKEMQDNPVIPGKTPAIAQSLVDQTSAQNDLIQQDGGLIRNAYYAAQNANGAVEEAKANNSQNNVDAAKASIAAAKTRIEEALKKFPNSSILKDAQALVNQAEKELKNIKPADGSDVPNPGATVGSSQQNTNTVGNMRVAMLLDDAANESASILLSGFRQMIHMFNTQNPDAKAAEQELGAQAGEAAAAGKTDAAQALLGAQKALQEALGKAAQQEGILNALGKIASAAVVSSGVAPASASTIGSSVKQLYKTSQSSGKDYKSQISAGYEAYKTINNAYANARNNATRDVINNVSTPALTRSVPRPRTEARGAEKADQSVARMISEGSSTLGDVYGQVSALESVMSMIQSNFQANNEEIKKKLTSAVTKPPQFGYPYIQISDDSTQKFIAKLESLFAEGSRTAAEIKALSFETNSSFIQQVLVNIGSLYASYLQ</sequence>
<gene>
    <name evidence="3" type="ORF">C10C_0699</name>
</gene>
<dbReference type="KEGG" id="csee:C10C_0699"/>
<keyword evidence="1" id="KW-0175">Coiled coil</keyword>
<name>A0A2R8FC01_9CHLA</name>
<evidence type="ECO:0000256" key="2">
    <source>
        <dbReference type="SAM" id="MobiDB-lite"/>
    </source>
</evidence>
<feature type="region of interest" description="Disordered" evidence="2">
    <location>
        <begin position="1"/>
        <end position="55"/>
    </location>
</feature>
<dbReference type="Proteomes" id="UP000244926">
    <property type="component" value="Chromosome I"/>
</dbReference>